<dbReference type="GO" id="GO:0005634">
    <property type="term" value="C:nucleus"/>
    <property type="evidence" value="ECO:0007669"/>
    <property type="project" value="TreeGrafter"/>
</dbReference>
<dbReference type="GO" id="GO:0006351">
    <property type="term" value="P:DNA-templated transcription"/>
    <property type="evidence" value="ECO:0007669"/>
    <property type="project" value="InterPro"/>
</dbReference>
<feature type="compositionally biased region" description="Basic and acidic residues" evidence="6">
    <location>
        <begin position="63"/>
        <end position="79"/>
    </location>
</feature>
<evidence type="ECO:0000256" key="5">
    <source>
        <dbReference type="ARBA" id="ARBA00023242"/>
    </source>
</evidence>
<dbReference type="SUPFAM" id="SSF57701">
    <property type="entry name" value="Zn2/Cys6 DNA-binding domain"/>
    <property type="match status" value="1"/>
</dbReference>
<evidence type="ECO:0000256" key="3">
    <source>
        <dbReference type="ARBA" id="ARBA00023125"/>
    </source>
</evidence>
<dbReference type="Proteomes" id="UP000005222">
    <property type="component" value="Chromosome H"/>
</dbReference>
<dbReference type="SMART" id="SM00066">
    <property type="entry name" value="GAL4"/>
    <property type="match status" value="1"/>
</dbReference>
<dbReference type="Pfam" id="PF04082">
    <property type="entry name" value="Fungal_trans"/>
    <property type="match status" value="1"/>
</dbReference>
<dbReference type="PROSITE" id="PS50048">
    <property type="entry name" value="ZN2_CY6_FUNGAL_2"/>
    <property type="match status" value="1"/>
</dbReference>
<dbReference type="OrthoDB" id="4017391at2759"/>
<dbReference type="InterPro" id="IPR007219">
    <property type="entry name" value="XnlR_reg_dom"/>
</dbReference>
<keyword evidence="2" id="KW-0805">Transcription regulation</keyword>
<dbReference type="Pfam" id="PF00172">
    <property type="entry name" value="Zn_clus"/>
    <property type="match status" value="1"/>
</dbReference>
<keyword evidence="4" id="KW-0804">Transcription</keyword>
<dbReference type="CDD" id="cd00067">
    <property type="entry name" value="GAL4"/>
    <property type="match status" value="1"/>
</dbReference>
<protein>
    <submittedName>
        <fullName evidence="8">Piso0_002897 protein</fullName>
    </submittedName>
</protein>
<evidence type="ECO:0000256" key="1">
    <source>
        <dbReference type="ARBA" id="ARBA00022723"/>
    </source>
</evidence>
<keyword evidence="10" id="KW-1185">Reference proteome</keyword>
<reference evidence="8" key="1">
    <citation type="submission" date="2011-10" db="EMBL/GenBank/DDBJ databases">
        <authorList>
            <person name="Genoscope - CEA"/>
        </authorList>
    </citation>
    <scope>NUCLEOTIDE SEQUENCE</scope>
</reference>
<dbReference type="EMBL" id="FO082052">
    <property type="protein sequence ID" value="CCE80571.1"/>
    <property type="molecule type" value="Genomic_DNA"/>
</dbReference>
<dbReference type="PANTHER" id="PTHR31069:SF12">
    <property type="entry name" value="TRANSCRIPTION FACTOR DOMAIN-CONTAINING PROTEIN"/>
    <property type="match status" value="1"/>
</dbReference>
<keyword evidence="5" id="KW-0539">Nucleus</keyword>
<dbReference type="InterPro" id="IPR050675">
    <property type="entry name" value="OAF3"/>
</dbReference>
<proteinExistence type="predicted"/>
<organism evidence="8 10">
    <name type="scientific">Pichia sorbitophila (strain ATCC MYA-4447 / BCRC 22081 / CBS 7064 / NBRC 10061 / NRRL Y-12695)</name>
    <name type="common">Hybrid yeast</name>
    <dbReference type="NCBI Taxonomy" id="559304"/>
    <lineage>
        <taxon>Eukaryota</taxon>
        <taxon>Fungi</taxon>
        <taxon>Dikarya</taxon>
        <taxon>Ascomycota</taxon>
        <taxon>Saccharomycotina</taxon>
        <taxon>Pichiomycetes</taxon>
        <taxon>Debaryomycetaceae</taxon>
        <taxon>Millerozyma</taxon>
    </lineage>
</organism>
<keyword evidence="1" id="KW-0479">Metal-binding</keyword>
<dbReference type="CDD" id="cd12148">
    <property type="entry name" value="fungal_TF_MHR"/>
    <property type="match status" value="1"/>
</dbReference>
<evidence type="ECO:0000256" key="4">
    <source>
        <dbReference type="ARBA" id="ARBA00023163"/>
    </source>
</evidence>
<evidence type="ECO:0000313" key="10">
    <source>
        <dbReference type="Proteomes" id="UP000005222"/>
    </source>
</evidence>
<dbReference type="GO" id="GO:0008270">
    <property type="term" value="F:zinc ion binding"/>
    <property type="evidence" value="ECO:0007669"/>
    <property type="project" value="InterPro"/>
</dbReference>
<dbReference type="GO" id="GO:0045944">
    <property type="term" value="P:positive regulation of transcription by RNA polymerase II"/>
    <property type="evidence" value="ECO:0007669"/>
    <property type="project" value="TreeGrafter"/>
</dbReference>
<dbReference type="InterPro" id="IPR036864">
    <property type="entry name" value="Zn2-C6_fun-type_DNA-bd_sf"/>
</dbReference>
<accession>G8YJS6</accession>
<reference evidence="10" key="2">
    <citation type="journal article" date="2012" name="G3 (Bethesda)">
        <title>Pichia sorbitophila, an interspecies yeast hybrid reveals early steps of genome resolution following polyploidization.</title>
        <authorList>
            <person name="Leh Louis V."/>
            <person name="Despons L."/>
            <person name="Friedrich A."/>
            <person name="Martin T."/>
            <person name="Durrens P."/>
            <person name="Casaregola S."/>
            <person name="Neuveglise C."/>
            <person name="Fairhead C."/>
            <person name="Marck C."/>
            <person name="Cruz J.A."/>
            <person name="Straub M.L."/>
            <person name="Kugler V."/>
            <person name="Sacerdot C."/>
            <person name="Uzunov Z."/>
            <person name="Thierry A."/>
            <person name="Weiss S."/>
            <person name="Bleykasten C."/>
            <person name="De Montigny J."/>
            <person name="Jacques N."/>
            <person name="Jung P."/>
            <person name="Lemaire M."/>
            <person name="Mallet S."/>
            <person name="Morel G."/>
            <person name="Richard G.F."/>
            <person name="Sarkar A."/>
            <person name="Savel G."/>
            <person name="Schacherer J."/>
            <person name="Seret M.L."/>
            <person name="Talla E."/>
            <person name="Samson G."/>
            <person name="Jubin C."/>
            <person name="Poulain J."/>
            <person name="Vacherie B."/>
            <person name="Barbe V."/>
            <person name="Pelletier E."/>
            <person name="Sherman D.J."/>
            <person name="Westhof E."/>
            <person name="Weissenbach J."/>
            <person name="Baret P.V."/>
            <person name="Wincker P."/>
            <person name="Gaillardin C."/>
            <person name="Dujon B."/>
            <person name="Souciet J.L."/>
        </authorList>
    </citation>
    <scope>NUCLEOTIDE SEQUENCE [LARGE SCALE GENOMIC DNA]</scope>
    <source>
        <strain evidence="10">ATCC MYA-4447 / BCRC 22081 / CBS 7064 / NBRC 10061 / NRRL Y-12695</strain>
    </source>
</reference>
<evidence type="ECO:0000313" key="8">
    <source>
        <dbReference type="EMBL" id="CCE79806.1"/>
    </source>
</evidence>
<evidence type="ECO:0000256" key="6">
    <source>
        <dbReference type="SAM" id="MobiDB-lite"/>
    </source>
</evidence>
<dbReference type="GO" id="GO:0000978">
    <property type="term" value="F:RNA polymerase II cis-regulatory region sequence-specific DNA binding"/>
    <property type="evidence" value="ECO:0007669"/>
    <property type="project" value="TreeGrafter"/>
</dbReference>
<keyword evidence="3" id="KW-0238">DNA-binding</keyword>
<dbReference type="STRING" id="559304.G8YJS6"/>
<evidence type="ECO:0000259" key="7">
    <source>
        <dbReference type="PROSITE" id="PS50048"/>
    </source>
</evidence>
<dbReference type="Gene3D" id="4.10.240.10">
    <property type="entry name" value="Zn(2)-C6 fungal-type DNA-binding domain"/>
    <property type="match status" value="1"/>
</dbReference>
<name>G8YJS6_PICSO</name>
<evidence type="ECO:0000256" key="2">
    <source>
        <dbReference type="ARBA" id="ARBA00023015"/>
    </source>
</evidence>
<dbReference type="eggNOG" id="ENOG502RQFY">
    <property type="taxonomic scope" value="Eukaryota"/>
</dbReference>
<evidence type="ECO:0000313" key="9">
    <source>
        <dbReference type="EMBL" id="CCE80571.1"/>
    </source>
</evidence>
<dbReference type="Proteomes" id="UP000005222">
    <property type="component" value="Chromosome G"/>
</dbReference>
<dbReference type="AlphaFoldDB" id="G8YJS6"/>
<dbReference type="InParanoid" id="G8YJS6"/>
<feature type="region of interest" description="Disordered" evidence="6">
    <location>
        <begin position="63"/>
        <end position="92"/>
    </location>
</feature>
<gene>
    <name evidence="8" type="primary">Piso0_002897</name>
    <name evidence="8" type="ORF">GNLVRS01_PISO0G00424g</name>
    <name evidence="9" type="ORF">GNLVRS01_PISO0H00425g</name>
</gene>
<dbReference type="GO" id="GO:0000981">
    <property type="term" value="F:DNA-binding transcription factor activity, RNA polymerase II-specific"/>
    <property type="evidence" value="ECO:0007669"/>
    <property type="project" value="InterPro"/>
</dbReference>
<dbReference type="EMBL" id="FO082053">
    <property type="protein sequence ID" value="CCE79806.1"/>
    <property type="molecule type" value="Genomic_DNA"/>
</dbReference>
<sequence>MMRPSKVCRRCKSLKKKCDRKKPCSPCVKAHSVCIFDNWVSTVKENNQKIRISAIAEQFDIHERQNVEGKNSKETKGQNETENTDMEDPSNGIAHEGIECEINLSKTFSSISFNDFKRINYGPLSWPSLMKADFSLGMLEDFVVKNFQGSQVNEQERKTVYEMMGVNKTQATKNIGYSGDDDFADPKSSSKPVNNVSSLHVKYANFIDTIKNILPCDLYLWYLIDHFFLKLYPVIPILDESEFRSNIEEIIKHEDSRIIITLRSKLDLAYLGLLLVLLRLTYCALFELDNFDLKIPVSSSSNESASTSEKSVIVPIPIKYIEVSKLCLDEFNLSERSAVEVLQFVMFFKFYHRYAPETRDGVDECNSTVALSAVIHMAMSLGLNREPVTFPDLCEDRKRCHLLRKIWHTLYLWDIRQSCITGAHLIINPSHYDMKFPFYEAGVINVFDASVEQAAIKIFEFLIDKFDFFRGVLTKLLDLNTSIRIGDLIRTLSEFDEGITKTAAVANEDTDQTAIISSVEIITYFELKCCLACIYFLMYIQCYRMNEMDNCEFFMFRCLSIITESMAFSYEVFHDITTCIFFVIPSVESIIQKSNLMLLSLIISDNSIEFFQCNSEMPEKKKETLQALGRLLHMCADNLLNVSFSLSPRYCYSWQTFRAQKFLLGFVNNELFLRDVKDCSPIGKFRDLERFCAICQHGIDTVNKMNSPYYVQKKKSFFDTSKHKFSCANYIPVLFDPKDKYDEAEIRNYWTNILPKVDMTFGSTTNINESELPLETYEKGQRILKEQLSDKFPDALDFDDLFYNVDHFFINE</sequence>
<dbReference type="SMART" id="SM00906">
    <property type="entry name" value="Fungal_trans"/>
    <property type="match status" value="1"/>
</dbReference>
<dbReference type="HOGENOM" id="CLU_398533_0_0_1"/>
<dbReference type="InterPro" id="IPR001138">
    <property type="entry name" value="Zn2Cys6_DnaBD"/>
</dbReference>
<dbReference type="PANTHER" id="PTHR31069">
    <property type="entry name" value="OLEATE-ACTIVATED TRANSCRIPTION FACTOR 1-RELATED"/>
    <property type="match status" value="1"/>
</dbReference>
<feature type="domain" description="Zn(2)-C6 fungal-type" evidence="7">
    <location>
        <begin position="7"/>
        <end position="36"/>
    </location>
</feature>
<dbReference type="PROSITE" id="PS00463">
    <property type="entry name" value="ZN2_CY6_FUNGAL_1"/>
    <property type="match status" value="1"/>
</dbReference>